<dbReference type="Proteomes" id="UP001164929">
    <property type="component" value="Chromosome 18"/>
</dbReference>
<name>A0AAD6LBC9_9ROSI</name>
<accession>A0AAD6LBC9</accession>
<sequence>MGGATGRGCWLELLSRESREMEQCRLICGGAGHGGEELLMTGPGACNCRGWAASMETIVCYWS</sequence>
<organism evidence="1 2">
    <name type="scientific">Populus alba x Populus x berolinensis</name>
    <dbReference type="NCBI Taxonomy" id="444605"/>
    <lineage>
        <taxon>Eukaryota</taxon>
        <taxon>Viridiplantae</taxon>
        <taxon>Streptophyta</taxon>
        <taxon>Embryophyta</taxon>
        <taxon>Tracheophyta</taxon>
        <taxon>Spermatophyta</taxon>
        <taxon>Magnoliopsida</taxon>
        <taxon>eudicotyledons</taxon>
        <taxon>Gunneridae</taxon>
        <taxon>Pentapetalae</taxon>
        <taxon>rosids</taxon>
        <taxon>fabids</taxon>
        <taxon>Malpighiales</taxon>
        <taxon>Salicaceae</taxon>
        <taxon>Saliceae</taxon>
        <taxon>Populus</taxon>
    </lineage>
</organism>
<proteinExistence type="predicted"/>
<reference evidence="1 2" key="1">
    <citation type="journal article" date="2023" name="Mol. Ecol. Resour.">
        <title>Chromosome-level genome assembly of a triploid poplar Populus alba 'Berolinensis'.</title>
        <authorList>
            <person name="Chen S."/>
            <person name="Yu Y."/>
            <person name="Wang X."/>
            <person name="Wang S."/>
            <person name="Zhang T."/>
            <person name="Zhou Y."/>
            <person name="He R."/>
            <person name="Meng N."/>
            <person name="Wang Y."/>
            <person name="Liu W."/>
            <person name="Liu Z."/>
            <person name="Liu J."/>
            <person name="Guo Q."/>
            <person name="Huang H."/>
            <person name="Sederoff R.R."/>
            <person name="Wang G."/>
            <person name="Qu G."/>
            <person name="Chen S."/>
        </authorList>
    </citation>
    <scope>NUCLEOTIDE SEQUENCE [LARGE SCALE GENOMIC DNA]</scope>
    <source>
        <strain evidence="1">SC-2020</strain>
    </source>
</reference>
<comment type="caution">
    <text evidence="1">The sequence shown here is derived from an EMBL/GenBank/DDBJ whole genome shotgun (WGS) entry which is preliminary data.</text>
</comment>
<dbReference type="EMBL" id="JAQIZT010000018">
    <property type="protein sequence ID" value="KAJ6957572.1"/>
    <property type="molecule type" value="Genomic_DNA"/>
</dbReference>
<keyword evidence="2" id="KW-1185">Reference proteome</keyword>
<evidence type="ECO:0000313" key="1">
    <source>
        <dbReference type="EMBL" id="KAJ6957572.1"/>
    </source>
</evidence>
<evidence type="ECO:0000313" key="2">
    <source>
        <dbReference type="Proteomes" id="UP001164929"/>
    </source>
</evidence>
<gene>
    <name evidence="1" type="ORF">NC653_039511</name>
</gene>
<dbReference type="AlphaFoldDB" id="A0AAD6LBC9"/>
<protein>
    <submittedName>
        <fullName evidence="1">Uncharacterized protein</fullName>
    </submittedName>
</protein>